<proteinExistence type="inferred from homology"/>
<dbReference type="InterPro" id="IPR029056">
    <property type="entry name" value="Ribokinase-like"/>
</dbReference>
<gene>
    <name evidence="5" type="ORF">ENM84_03195</name>
</gene>
<dbReference type="AlphaFoldDB" id="A0A7C5TKQ2"/>
<comment type="similarity">
    <text evidence="1">Belongs to the carbohydrate kinase PfkB family.</text>
</comment>
<evidence type="ECO:0000256" key="3">
    <source>
        <dbReference type="ARBA" id="ARBA00022777"/>
    </source>
</evidence>
<sequence length="299" mass="34348">MKCFDVCAYSHITRESEIFGDVYRPFIGGPAYFLSIALKRLDIDVKVITRLSPKDSYLLDDLKKLDIEIALIPTQSTHSFHTIYGKTLDDRTIAVLEISEPFSTKDLELCECAKIIYIGPLLVNDFDLEFLKKARERAIIALDVQGFTRKPIEGKIAYVKWDWMEEGLKYIDFLKTDSREAKILTGYEDPIKASEILQSLGAREVVITSQEGVYVRIDKHVYFAPFIVDRVIGRVGRGDTCFASYLYTKLAKIEIEEAVKFIAATTSLKLRYQGPLRETKEEIARYIHNVYRHIKINLI</sequence>
<dbReference type="InterPro" id="IPR050306">
    <property type="entry name" value="PfkB_Carbo_kinase"/>
</dbReference>
<evidence type="ECO:0000256" key="1">
    <source>
        <dbReference type="ARBA" id="ARBA00010688"/>
    </source>
</evidence>
<dbReference type="PANTHER" id="PTHR43085">
    <property type="entry name" value="HEXOKINASE FAMILY MEMBER"/>
    <property type="match status" value="1"/>
</dbReference>
<keyword evidence="3" id="KW-0418">Kinase</keyword>
<name>A0A7C5TKQ2_9CREN</name>
<dbReference type="EMBL" id="DRZI01000133">
    <property type="protein sequence ID" value="HHP81650.1"/>
    <property type="molecule type" value="Genomic_DNA"/>
</dbReference>
<keyword evidence="2" id="KW-0808">Transferase</keyword>
<accession>A0A7C5TKQ2</accession>
<dbReference type="PANTHER" id="PTHR43085:SF57">
    <property type="entry name" value="CARBOHYDRATE KINASE PFKB DOMAIN-CONTAINING PROTEIN"/>
    <property type="match status" value="1"/>
</dbReference>
<feature type="domain" description="Carbohydrate kinase PfkB" evidence="4">
    <location>
        <begin position="28"/>
        <end position="275"/>
    </location>
</feature>
<dbReference type="Pfam" id="PF00294">
    <property type="entry name" value="PfkB"/>
    <property type="match status" value="1"/>
</dbReference>
<dbReference type="InterPro" id="IPR011611">
    <property type="entry name" value="PfkB_dom"/>
</dbReference>
<comment type="caution">
    <text evidence="5">The sequence shown here is derived from an EMBL/GenBank/DDBJ whole genome shotgun (WGS) entry which is preliminary data.</text>
</comment>
<dbReference type="Gene3D" id="3.40.1190.20">
    <property type="match status" value="1"/>
</dbReference>
<protein>
    <recommendedName>
        <fullName evidence="4">Carbohydrate kinase PfkB domain-containing protein</fullName>
    </recommendedName>
</protein>
<dbReference type="SUPFAM" id="SSF53613">
    <property type="entry name" value="Ribokinase-like"/>
    <property type="match status" value="1"/>
</dbReference>
<dbReference type="GO" id="GO:0016301">
    <property type="term" value="F:kinase activity"/>
    <property type="evidence" value="ECO:0007669"/>
    <property type="project" value="UniProtKB-KW"/>
</dbReference>
<reference evidence="5" key="1">
    <citation type="journal article" date="2020" name="mSystems">
        <title>Genome- and Community-Level Interaction Insights into Carbon Utilization and Element Cycling Functions of Hydrothermarchaeota in Hydrothermal Sediment.</title>
        <authorList>
            <person name="Zhou Z."/>
            <person name="Liu Y."/>
            <person name="Xu W."/>
            <person name="Pan J."/>
            <person name="Luo Z.H."/>
            <person name="Li M."/>
        </authorList>
    </citation>
    <scope>NUCLEOTIDE SEQUENCE [LARGE SCALE GENOMIC DNA]</scope>
    <source>
        <strain evidence="5">SpSt-1121</strain>
    </source>
</reference>
<organism evidence="5">
    <name type="scientific">Ignisphaera aggregans</name>
    <dbReference type="NCBI Taxonomy" id="334771"/>
    <lineage>
        <taxon>Archaea</taxon>
        <taxon>Thermoproteota</taxon>
        <taxon>Thermoprotei</taxon>
        <taxon>Desulfurococcales</taxon>
        <taxon>Desulfurococcaceae</taxon>
        <taxon>Ignisphaera</taxon>
    </lineage>
</organism>
<evidence type="ECO:0000259" key="4">
    <source>
        <dbReference type="Pfam" id="PF00294"/>
    </source>
</evidence>
<evidence type="ECO:0000256" key="2">
    <source>
        <dbReference type="ARBA" id="ARBA00022679"/>
    </source>
</evidence>
<evidence type="ECO:0000313" key="5">
    <source>
        <dbReference type="EMBL" id="HHP81650.1"/>
    </source>
</evidence>